<dbReference type="Proteomes" id="UP000694544">
    <property type="component" value="Unplaced"/>
</dbReference>
<dbReference type="Ensembl" id="ENSMMST00000000331.1">
    <property type="protein sequence ID" value="ENSMMSP00000000304.1"/>
    <property type="gene ID" value="ENSMMSG00000000270.1"/>
</dbReference>
<proteinExistence type="predicted"/>
<evidence type="ECO:0008006" key="3">
    <source>
        <dbReference type="Google" id="ProtNLM"/>
    </source>
</evidence>
<name>A0A8C6CIC1_MOSMO</name>
<dbReference type="GeneTree" id="ENSGT01150000286946"/>
<protein>
    <recommendedName>
        <fullName evidence="3">Reverse transcriptase</fullName>
    </recommendedName>
</protein>
<dbReference type="AlphaFoldDB" id="A0A8C6CIC1"/>
<reference evidence="1" key="2">
    <citation type="submission" date="2025-09" db="UniProtKB">
        <authorList>
            <consortium name="Ensembl"/>
        </authorList>
    </citation>
    <scope>IDENTIFICATION</scope>
</reference>
<accession>A0A8C6CIC1</accession>
<keyword evidence="2" id="KW-1185">Reference proteome</keyword>
<organism evidence="1 2">
    <name type="scientific">Moschus moschiferus</name>
    <name type="common">Siberian musk deer</name>
    <name type="synonym">Moschus sibiricus</name>
    <dbReference type="NCBI Taxonomy" id="68415"/>
    <lineage>
        <taxon>Eukaryota</taxon>
        <taxon>Metazoa</taxon>
        <taxon>Chordata</taxon>
        <taxon>Craniata</taxon>
        <taxon>Vertebrata</taxon>
        <taxon>Euteleostomi</taxon>
        <taxon>Mammalia</taxon>
        <taxon>Eutheria</taxon>
        <taxon>Laurasiatheria</taxon>
        <taxon>Artiodactyla</taxon>
        <taxon>Ruminantia</taxon>
        <taxon>Pecora</taxon>
        <taxon>Moschidae</taxon>
        <taxon>Moschus</taxon>
    </lineage>
</organism>
<evidence type="ECO:0000313" key="2">
    <source>
        <dbReference type="Proteomes" id="UP000694544"/>
    </source>
</evidence>
<evidence type="ECO:0000313" key="1">
    <source>
        <dbReference type="Ensembl" id="ENSMMSP00000000304.1"/>
    </source>
</evidence>
<sequence>NYKYLCTQHRKETKREIKICIEMNENENTTSQNLWDTVKAVLRGKFIAIQAHLKKQEKSQLNNLTLHLKKLEKEEMKNPRVSRRKEIVKIRTIAKINKAKSWFFEKQTKDLYIENYKTLVKVIKEDTNRWRNIPCSWIGRINIVKMSILPKVIYTFNAIPIKLPTIFFTELEQIISEFVWKYKKPRISKAILKKKNGTGGINLPNFRLYYKATVIKTVWYWHKDRNIDQWNKIESPEINPRTYGHLIFDKGGKNIKWTKDSLFNKCCWENWSSTCKRMKLEHFLTPYTKINSKWIRELNVRPDTTKLLEDNVGKTLSDLNHSRILQDPPPRILEIKAKINKWDLIKIKSFCTQGKL</sequence>
<dbReference type="PANTHER" id="PTHR19446">
    <property type="entry name" value="REVERSE TRANSCRIPTASES"/>
    <property type="match status" value="1"/>
</dbReference>
<reference evidence="1" key="1">
    <citation type="submission" date="2025-08" db="UniProtKB">
        <authorList>
            <consortium name="Ensembl"/>
        </authorList>
    </citation>
    <scope>IDENTIFICATION</scope>
</reference>